<evidence type="ECO:0000313" key="1">
    <source>
        <dbReference type="EMBL" id="MBZ0156106.1"/>
    </source>
</evidence>
<dbReference type="AlphaFoldDB" id="A0A953LWN0"/>
<gene>
    <name evidence="1" type="ORF">K8I29_07810</name>
</gene>
<accession>A0A953LWN0</accession>
<name>A0A953LWN0_9BACT</name>
<evidence type="ECO:0000313" key="2">
    <source>
        <dbReference type="Proteomes" id="UP000705867"/>
    </source>
</evidence>
<comment type="caution">
    <text evidence="1">The sequence shown here is derived from an EMBL/GenBank/DDBJ whole genome shotgun (WGS) entry which is preliminary data.</text>
</comment>
<protein>
    <submittedName>
        <fullName evidence="1">Uncharacterized protein</fullName>
    </submittedName>
</protein>
<dbReference type="EMBL" id="JAIOIV010000064">
    <property type="protein sequence ID" value="MBZ0156106.1"/>
    <property type="molecule type" value="Genomic_DNA"/>
</dbReference>
<reference evidence="1" key="2">
    <citation type="submission" date="2021-08" db="EMBL/GenBank/DDBJ databases">
        <authorList>
            <person name="Dalcin Martins P."/>
        </authorList>
    </citation>
    <scope>NUCLEOTIDE SEQUENCE</scope>
    <source>
        <strain evidence="1">MAG_39</strain>
    </source>
</reference>
<dbReference type="Proteomes" id="UP000705867">
    <property type="component" value="Unassembled WGS sequence"/>
</dbReference>
<proteinExistence type="predicted"/>
<sequence>MMPLELAENYLDENTVLYLPFTGFSDNLKVAHLRRNNSFDQIPSHYKLFAPEGMLEMAISGQKRIIKEQIERIGALPSLEDLNLPSDILDIIHLALFEFTEGMALENKEFIELNRKLVKERRDAIKNIKKVLLFRFLDKNVKEVLSEELKRLEYYDKEKISEPLLASISFASLRQSALLFDFFEEGIRLSLLSPIKMTKGGRPSKLLFKALQIVIYKTLHNRAGIAAEKSKNHTAEIINDFLSRVALSNWPTLKNKDIDNAIHGS</sequence>
<organism evidence="1 2">
    <name type="scientific">Candidatus Nitrobium versatile</name>
    <dbReference type="NCBI Taxonomy" id="2884831"/>
    <lineage>
        <taxon>Bacteria</taxon>
        <taxon>Pseudomonadati</taxon>
        <taxon>Nitrospirota</taxon>
        <taxon>Nitrospiria</taxon>
        <taxon>Nitrospirales</taxon>
        <taxon>Nitrospiraceae</taxon>
        <taxon>Candidatus Nitrobium</taxon>
    </lineage>
</organism>
<reference evidence="1" key="1">
    <citation type="journal article" date="2021" name="bioRxiv">
        <title>Unraveling nitrogen, sulfur and carbon metabolic pathways and microbial community transcriptional responses to substrate deprivation and toxicity stresses in a bioreactor mimicking anoxic brackish coastal sediment conditions.</title>
        <authorList>
            <person name="Martins P.D."/>
            <person name="Echeveste M.J."/>
            <person name="Arshad A."/>
            <person name="Kurth J."/>
            <person name="Ouboter H."/>
            <person name="Jetten M.S.M."/>
            <person name="Welte C.U."/>
        </authorList>
    </citation>
    <scope>NUCLEOTIDE SEQUENCE</scope>
    <source>
        <strain evidence="1">MAG_39</strain>
    </source>
</reference>